<protein>
    <submittedName>
        <fullName evidence="9">M23 family metallopeptidase</fullName>
        <ecNumber evidence="9">3.4.24.-</ecNumber>
    </submittedName>
</protein>
<dbReference type="Pfam" id="PF01551">
    <property type="entry name" value="Peptidase_M23"/>
    <property type="match status" value="1"/>
</dbReference>
<keyword evidence="3" id="KW-0479">Metal-binding</keyword>
<keyword evidence="7" id="KW-0812">Transmembrane</keyword>
<keyword evidence="4 9" id="KW-0378">Hydrolase</keyword>
<dbReference type="InterPro" id="IPR011055">
    <property type="entry name" value="Dup_hybrid_motif"/>
</dbReference>
<dbReference type="CDD" id="cd12797">
    <property type="entry name" value="M23_peptidase"/>
    <property type="match status" value="1"/>
</dbReference>
<evidence type="ECO:0000256" key="3">
    <source>
        <dbReference type="ARBA" id="ARBA00022723"/>
    </source>
</evidence>
<dbReference type="PANTHER" id="PTHR21666:SF288">
    <property type="entry name" value="CELL DIVISION PROTEIN YTFB"/>
    <property type="match status" value="1"/>
</dbReference>
<evidence type="ECO:0000256" key="1">
    <source>
        <dbReference type="ARBA" id="ARBA00001947"/>
    </source>
</evidence>
<evidence type="ECO:0000256" key="6">
    <source>
        <dbReference type="ARBA" id="ARBA00023049"/>
    </source>
</evidence>
<reference evidence="10" key="1">
    <citation type="journal article" date="2019" name="Int. J. Syst. Evol. Microbiol.">
        <title>The Global Catalogue of Microorganisms (GCM) 10K type strain sequencing project: providing services to taxonomists for standard genome sequencing and annotation.</title>
        <authorList>
            <consortium name="The Broad Institute Genomics Platform"/>
            <consortium name="The Broad Institute Genome Sequencing Center for Infectious Disease"/>
            <person name="Wu L."/>
            <person name="Ma J."/>
        </authorList>
    </citation>
    <scope>NUCLEOTIDE SEQUENCE [LARGE SCALE GENOMIC DNA]</scope>
    <source>
        <strain evidence="10">JCM 3369</strain>
    </source>
</reference>
<dbReference type="InterPro" id="IPR050570">
    <property type="entry name" value="Cell_wall_metabolism_enzyme"/>
</dbReference>
<sequence length="655" mass="71983">MQLVASSSALHGHMHLGDMPPLMVQDGRNALPDRRKVSLRWLTGTILTGLTSVVLMGGALLAAFQGDYNFAEAALPERDLAFTGQADAPGAKGDRISRSTEEFASKQVIPVNVVTKVGDRELIKVRPYVLVTSSLATRRNRDVAQDIPPFNPLNLFSDVQPLPEAAPASDEEILESGYGAKVEGQLSISLRTFPTSSPLIDAEATPDEATVEEDVRESSRFLTAASMDLSTQALIDPARFDFNLAKQSEFARLDVRITPENVSFISKQDDDIRYAGLEEKIVPISAEMDLGDVMQDNDALPDEAAEISLAMADDFGVKQLEPGHRLRIAYAPAPDDPTRMRPERISLYSGTIHQATIARSDSGAYVRANAPTTFLADAFAEADRVSYGGPTPVLYDSIYQTALEQDMSEGLIGEMMQIFSFDVDFNARVQPGDSLEVFYSEATEGTPPEILYASLNTGSSRRQFYRFRAPDDGSVDYYDENGQSAKKFLVRKPVSEGRFVSGFGLRRHPIHKYSKMHTGVDWAASRGTPIMAAGNGVIESIGWSSSYGRRIELRHTNGYTTTYNHMNAFAKGLDVGTRVRQGQVIGYVGSTGLSTGPHLHYEVKVNDRFVDPMRIRLPRGRVLDGDMLAAFRSEQRRVEALLQRSQKPSRVAAVQ</sequence>
<dbReference type="PANTHER" id="PTHR21666">
    <property type="entry name" value="PEPTIDASE-RELATED"/>
    <property type="match status" value="1"/>
</dbReference>
<keyword evidence="7" id="KW-0472">Membrane</keyword>
<dbReference type="RefSeq" id="WP_208998905.1">
    <property type="nucleotide sequence ID" value="NZ_JBHUFA010000003.1"/>
</dbReference>
<feature type="transmembrane region" description="Helical" evidence="7">
    <location>
        <begin position="41"/>
        <end position="64"/>
    </location>
</feature>
<evidence type="ECO:0000313" key="9">
    <source>
        <dbReference type="EMBL" id="MFD1695894.1"/>
    </source>
</evidence>
<dbReference type="EMBL" id="JBHUFA010000003">
    <property type="protein sequence ID" value="MFD1695894.1"/>
    <property type="molecule type" value="Genomic_DNA"/>
</dbReference>
<feature type="domain" description="M23ase beta-sheet core" evidence="8">
    <location>
        <begin position="515"/>
        <end position="612"/>
    </location>
</feature>
<name>A0ABW4JW29_9HYPH</name>
<proteinExistence type="predicted"/>
<evidence type="ECO:0000259" key="8">
    <source>
        <dbReference type="Pfam" id="PF01551"/>
    </source>
</evidence>
<evidence type="ECO:0000256" key="2">
    <source>
        <dbReference type="ARBA" id="ARBA00022670"/>
    </source>
</evidence>
<accession>A0ABW4JW29</accession>
<evidence type="ECO:0000256" key="7">
    <source>
        <dbReference type="SAM" id="Phobius"/>
    </source>
</evidence>
<keyword evidence="10" id="KW-1185">Reference proteome</keyword>
<dbReference type="Gene3D" id="2.70.70.10">
    <property type="entry name" value="Glucose Permease (Domain IIA)"/>
    <property type="match status" value="1"/>
</dbReference>
<dbReference type="EC" id="3.4.24.-" evidence="9"/>
<dbReference type="Gene3D" id="3.10.450.350">
    <property type="match status" value="1"/>
</dbReference>
<evidence type="ECO:0000313" key="10">
    <source>
        <dbReference type="Proteomes" id="UP001597327"/>
    </source>
</evidence>
<dbReference type="GO" id="GO:0016787">
    <property type="term" value="F:hydrolase activity"/>
    <property type="evidence" value="ECO:0007669"/>
    <property type="project" value="UniProtKB-KW"/>
</dbReference>
<comment type="caution">
    <text evidence="9">The sequence shown here is derived from an EMBL/GenBank/DDBJ whole genome shotgun (WGS) entry which is preliminary data.</text>
</comment>
<keyword evidence="5" id="KW-0862">Zinc</keyword>
<evidence type="ECO:0000256" key="4">
    <source>
        <dbReference type="ARBA" id="ARBA00022801"/>
    </source>
</evidence>
<keyword evidence="7" id="KW-1133">Transmembrane helix</keyword>
<comment type="cofactor">
    <cofactor evidence="1">
        <name>Zn(2+)</name>
        <dbReference type="ChEBI" id="CHEBI:29105"/>
    </cofactor>
</comment>
<keyword evidence="6" id="KW-0482">Metalloprotease</keyword>
<gene>
    <name evidence="9" type="ORF">ACFSC7_10240</name>
</gene>
<keyword evidence="2" id="KW-0645">Protease</keyword>
<evidence type="ECO:0000256" key="5">
    <source>
        <dbReference type="ARBA" id="ARBA00022833"/>
    </source>
</evidence>
<organism evidence="9 10">
    <name type="scientific">Roseibium aestuarii</name>
    <dbReference type="NCBI Taxonomy" id="2600299"/>
    <lineage>
        <taxon>Bacteria</taxon>
        <taxon>Pseudomonadati</taxon>
        <taxon>Pseudomonadota</taxon>
        <taxon>Alphaproteobacteria</taxon>
        <taxon>Hyphomicrobiales</taxon>
        <taxon>Stappiaceae</taxon>
        <taxon>Roseibium</taxon>
    </lineage>
</organism>
<dbReference type="SUPFAM" id="SSF51261">
    <property type="entry name" value="Duplicated hybrid motif"/>
    <property type="match status" value="1"/>
</dbReference>
<dbReference type="Proteomes" id="UP001597327">
    <property type="component" value="Unassembled WGS sequence"/>
</dbReference>
<dbReference type="InterPro" id="IPR016047">
    <property type="entry name" value="M23ase_b-sheet_dom"/>
</dbReference>